<evidence type="ECO:0000256" key="6">
    <source>
        <dbReference type="ARBA" id="ARBA00023316"/>
    </source>
</evidence>
<organism evidence="11 12">
    <name type="scientific">Actinomadura namibiensis</name>
    <dbReference type="NCBI Taxonomy" id="182080"/>
    <lineage>
        <taxon>Bacteria</taxon>
        <taxon>Bacillati</taxon>
        <taxon>Actinomycetota</taxon>
        <taxon>Actinomycetes</taxon>
        <taxon>Streptosporangiales</taxon>
        <taxon>Thermomonosporaceae</taxon>
        <taxon>Actinomadura</taxon>
    </lineage>
</organism>
<dbReference type="EMBL" id="JACJIA010000003">
    <property type="protein sequence ID" value="MBA8951560.1"/>
    <property type="molecule type" value="Genomic_DNA"/>
</dbReference>
<dbReference type="Pfam" id="PF17964">
    <property type="entry name" value="Big_10"/>
    <property type="match status" value="1"/>
</dbReference>
<feature type="region of interest" description="Disordered" evidence="8">
    <location>
        <begin position="29"/>
        <end position="57"/>
    </location>
</feature>
<dbReference type="GO" id="GO:0018104">
    <property type="term" value="P:peptidoglycan-protein cross-linking"/>
    <property type="evidence" value="ECO:0007669"/>
    <property type="project" value="TreeGrafter"/>
</dbReference>
<dbReference type="Proteomes" id="UP000572680">
    <property type="component" value="Unassembled WGS sequence"/>
</dbReference>
<dbReference type="InterPro" id="IPR005490">
    <property type="entry name" value="LD_TPept_cat_dom"/>
</dbReference>
<evidence type="ECO:0000256" key="8">
    <source>
        <dbReference type="SAM" id="MobiDB-lite"/>
    </source>
</evidence>
<dbReference type="AlphaFoldDB" id="A0A7W3LNU8"/>
<accession>A0A7W3LNU8</accession>
<dbReference type="InterPro" id="IPR038063">
    <property type="entry name" value="Transpep_catalytic_dom"/>
</dbReference>
<dbReference type="PANTHER" id="PTHR30582">
    <property type="entry name" value="L,D-TRANSPEPTIDASE"/>
    <property type="match status" value="1"/>
</dbReference>
<feature type="signal peptide" evidence="9">
    <location>
        <begin position="1"/>
        <end position="18"/>
    </location>
</feature>
<dbReference type="RefSeq" id="WP_182843861.1">
    <property type="nucleotide sequence ID" value="NZ_BAAALP010000029.1"/>
</dbReference>
<evidence type="ECO:0000313" key="11">
    <source>
        <dbReference type="EMBL" id="MBA8951560.1"/>
    </source>
</evidence>
<evidence type="ECO:0000256" key="3">
    <source>
        <dbReference type="ARBA" id="ARBA00022960"/>
    </source>
</evidence>
<reference evidence="11 12" key="1">
    <citation type="submission" date="2020-08" db="EMBL/GenBank/DDBJ databases">
        <title>Genomic Encyclopedia of Type Strains, Phase IV (KMG-IV): sequencing the most valuable type-strain genomes for metagenomic binning, comparative biology and taxonomic classification.</title>
        <authorList>
            <person name="Goeker M."/>
        </authorList>
    </citation>
    <scope>NUCLEOTIDE SEQUENCE [LARGE SCALE GENOMIC DNA]</scope>
    <source>
        <strain evidence="11 12">DSM 44197</strain>
    </source>
</reference>
<dbReference type="CDD" id="cd16913">
    <property type="entry name" value="YkuD_like"/>
    <property type="match status" value="1"/>
</dbReference>
<comment type="caution">
    <text evidence="11">The sequence shown here is derived from an EMBL/GenBank/DDBJ whole genome shotgun (WGS) entry which is preliminary data.</text>
</comment>
<sequence>MNPRLSLAAALTALAALAALTGCSGGTGDGARATAGEAGAPEVTVTPRDGSGGVRPDSPVTVTAGGGTLTDVRVRASGAVVAGAFAADRASWRSRGGLKPGAAYEVIATATGRDGRATTLTSRFRTLKPAGTFRITDVTPGVPGETVGVGAPIIVTFDRAVTDRAAVERALEVTAEKPAEGAWRWTGPTRVVYRTRKYWPAHQKVRFTARLTGVAAARGVYGTADVSRTLTIGARQISTVDTRRHVMTVRRDGRVVKELRISAGSGGKFDPARGEDIYLTASGVHLVMDKRRTEKMTSEWEGVDPRSGKGYDVTVNWAVRINATGEYVHQATPEGMSTLGRGNHSHGCVRASAEGARWFYGFARRGDVVDVVGTARRLPWNNGWSYWQMPWREWRKGSALNK</sequence>
<keyword evidence="3 7" id="KW-0133">Cell shape</keyword>
<evidence type="ECO:0000259" key="10">
    <source>
        <dbReference type="PROSITE" id="PS52029"/>
    </source>
</evidence>
<dbReference type="Pfam" id="PF03734">
    <property type="entry name" value="YkuD"/>
    <property type="match status" value="1"/>
</dbReference>
<dbReference type="Gene3D" id="2.60.40.3780">
    <property type="match status" value="1"/>
</dbReference>
<gene>
    <name evidence="11" type="ORF">HNR61_003191</name>
</gene>
<dbReference type="UniPathway" id="UPA00219"/>
<dbReference type="InterPro" id="IPR050979">
    <property type="entry name" value="LD-transpeptidase"/>
</dbReference>
<evidence type="ECO:0000256" key="2">
    <source>
        <dbReference type="ARBA" id="ARBA00022679"/>
    </source>
</evidence>
<dbReference type="CDD" id="cd13432">
    <property type="entry name" value="LDT_IgD_like_2"/>
    <property type="match status" value="1"/>
</dbReference>
<evidence type="ECO:0000313" key="12">
    <source>
        <dbReference type="Proteomes" id="UP000572680"/>
    </source>
</evidence>
<keyword evidence="12" id="KW-1185">Reference proteome</keyword>
<dbReference type="GO" id="GO:0071555">
    <property type="term" value="P:cell wall organization"/>
    <property type="evidence" value="ECO:0007669"/>
    <property type="project" value="UniProtKB-UniRule"/>
</dbReference>
<comment type="pathway">
    <text evidence="1 7">Cell wall biogenesis; peptidoglycan biosynthesis.</text>
</comment>
<name>A0A7W3LNU8_ACTNM</name>
<keyword evidence="9" id="KW-0732">Signal</keyword>
<dbReference type="SUPFAM" id="SSF141523">
    <property type="entry name" value="L,D-transpeptidase catalytic domain-like"/>
    <property type="match status" value="1"/>
</dbReference>
<feature type="active site" description="Proton donor/acceptor" evidence="7">
    <location>
        <position position="329"/>
    </location>
</feature>
<keyword evidence="2" id="KW-0808">Transferase</keyword>
<feature type="domain" description="L,D-TPase catalytic" evidence="10">
    <location>
        <begin position="236"/>
        <end position="372"/>
    </location>
</feature>
<keyword evidence="4 7" id="KW-0573">Peptidoglycan synthesis</keyword>
<evidence type="ECO:0000256" key="9">
    <source>
        <dbReference type="SAM" id="SignalP"/>
    </source>
</evidence>
<dbReference type="InterPro" id="IPR041280">
    <property type="entry name" value="Big_10"/>
</dbReference>
<dbReference type="Gene3D" id="2.40.440.10">
    <property type="entry name" value="L,D-transpeptidase catalytic domain-like"/>
    <property type="match status" value="1"/>
</dbReference>
<feature type="compositionally biased region" description="Low complexity" evidence="8">
    <location>
        <begin position="30"/>
        <end position="40"/>
    </location>
</feature>
<evidence type="ECO:0000256" key="7">
    <source>
        <dbReference type="PROSITE-ProRule" id="PRU01373"/>
    </source>
</evidence>
<evidence type="ECO:0000256" key="4">
    <source>
        <dbReference type="ARBA" id="ARBA00022984"/>
    </source>
</evidence>
<feature type="chain" id="PRO_5039100711" evidence="9">
    <location>
        <begin position="19"/>
        <end position="402"/>
    </location>
</feature>
<evidence type="ECO:0000256" key="5">
    <source>
        <dbReference type="ARBA" id="ARBA00023315"/>
    </source>
</evidence>
<dbReference type="PROSITE" id="PS51257">
    <property type="entry name" value="PROKAR_LIPOPROTEIN"/>
    <property type="match status" value="1"/>
</dbReference>
<dbReference type="GO" id="GO:0005576">
    <property type="term" value="C:extracellular region"/>
    <property type="evidence" value="ECO:0007669"/>
    <property type="project" value="TreeGrafter"/>
</dbReference>
<evidence type="ECO:0000256" key="1">
    <source>
        <dbReference type="ARBA" id="ARBA00004752"/>
    </source>
</evidence>
<protein>
    <submittedName>
        <fullName evidence="11">Lipoprotein-anchoring transpeptidase ErfK/SrfK</fullName>
    </submittedName>
</protein>
<keyword evidence="6 7" id="KW-0961">Cell wall biogenesis/degradation</keyword>
<dbReference type="GO" id="GO:0071972">
    <property type="term" value="F:peptidoglycan L,D-transpeptidase activity"/>
    <property type="evidence" value="ECO:0007669"/>
    <property type="project" value="TreeGrafter"/>
</dbReference>
<keyword evidence="11" id="KW-0449">Lipoprotein</keyword>
<dbReference type="GO" id="GO:0008360">
    <property type="term" value="P:regulation of cell shape"/>
    <property type="evidence" value="ECO:0007669"/>
    <property type="project" value="UniProtKB-UniRule"/>
</dbReference>
<dbReference type="GO" id="GO:0016746">
    <property type="term" value="F:acyltransferase activity"/>
    <property type="evidence" value="ECO:0007669"/>
    <property type="project" value="UniProtKB-KW"/>
</dbReference>
<proteinExistence type="predicted"/>
<keyword evidence="5" id="KW-0012">Acyltransferase</keyword>
<dbReference type="Gene3D" id="2.60.40.3710">
    <property type="match status" value="1"/>
</dbReference>
<dbReference type="PANTHER" id="PTHR30582:SF2">
    <property type="entry name" value="L,D-TRANSPEPTIDASE YCIB-RELATED"/>
    <property type="match status" value="1"/>
</dbReference>
<dbReference type="PROSITE" id="PS52029">
    <property type="entry name" value="LD_TPASE"/>
    <property type="match status" value="1"/>
</dbReference>
<feature type="active site" description="Nucleophile" evidence="7">
    <location>
        <position position="348"/>
    </location>
</feature>